<dbReference type="InterPro" id="IPR013325">
    <property type="entry name" value="RNA_pol_sigma_r2"/>
</dbReference>
<keyword evidence="1" id="KW-0805">Transcription regulation</keyword>
<dbReference type="PANTHER" id="PTHR43133">
    <property type="entry name" value="RNA POLYMERASE ECF-TYPE SIGMA FACTO"/>
    <property type="match status" value="1"/>
</dbReference>
<dbReference type="InterPro" id="IPR014284">
    <property type="entry name" value="RNA_pol_sigma-70_dom"/>
</dbReference>
<keyword evidence="3" id="KW-0238">DNA-binding</keyword>
<protein>
    <recommendedName>
        <fullName evidence="5">RNA polymerase sigma-70 region 2 domain-containing protein</fullName>
    </recommendedName>
</protein>
<keyword evidence="2" id="KW-0731">Sigma factor</keyword>
<gene>
    <name evidence="6" type="ORF">MNBD_GAMMA16-191</name>
</gene>
<proteinExistence type="predicted"/>
<dbReference type="PANTHER" id="PTHR43133:SF8">
    <property type="entry name" value="RNA POLYMERASE SIGMA FACTOR HI_1459-RELATED"/>
    <property type="match status" value="1"/>
</dbReference>
<organism evidence="6">
    <name type="scientific">hydrothermal vent metagenome</name>
    <dbReference type="NCBI Taxonomy" id="652676"/>
    <lineage>
        <taxon>unclassified sequences</taxon>
        <taxon>metagenomes</taxon>
        <taxon>ecological metagenomes</taxon>
    </lineage>
</organism>
<evidence type="ECO:0000259" key="5">
    <source>
        <dbReference type="Pfam" id="PF04542"/>
    </source>
</evidence>
<dbReference type="EMBL" id="UOFO01000072">
    <property type="protein sequence ID" value="VAW85440.1"/>
    <property type="molecule type" value="Genomic_DNA"/>
</dbReference>
<evidence type="ECO:0000256" key="1">
    <source>
        <dbReference type="ARBA" id="ARBA00023015"/>
    </source>
</evidence>
<evidence type="ECO:0000256" key="4">
    <source>
        <dbReference type="ARBA" id="ARBA00023163"/>
    </source>
</evidence>
<dbReference type="InterPro" id="IPR007627">
    <property type="entry name" value="RNA_pol_sigma70_r2"/>
</dbReference>
<evidence type="ECO:0000313" key="6">
    <source>
        <dbReference type="EMBL" id="VAW85440.1"/>
    </source>
</evidence>
<dbReference type="NCBIfam" id="TIGR02937">
    <property type="entry name" value="sigma70-ECF"/>
    <property type="match status" value="1"/>
</dbReference>
<dbReference type="InterPro" id="IPR039425">
    <property type="entry name" value="RNA_pol_sigma-70-like"/>
</dbReference>
<name>A0A3B0Z8X3_9ZZZZ</name>
<evidence type="ECO:0000256" key="3">
    <source>
        <dbReference type="ARBA" id="ARBA00023125"/>
    </source>
</evidence>
<dbReference type="SUPFAM" id="SSF88946">
    <property type="entry name" value="Sigma2 domain of RNA polymerase sigma factors"/>
    <property type="match status" value="1"/>
</dbReference>
<dbReference type="Gene3D" id="1.10.1740.10">
    <property type="match status" value="1"/>
</dbReference>
<keyword evidence="4" id="KW-0804">Transcription</keyword>
<dbReference type="GO" id="GO:0006352">
    <property type="term" value="P:DNA-templated transcription initiation"/>
    <property type="evidence" value="ECO:0007669"/>
    <property type="project" value="InterPro"/>
</dbReference>
<dbReference type="GO" id="GO:0016987">
    <property type="term" value="F:sigma factor activity"/>
    <property type="evidence" value="ECO:0007669"/>
    <property type="project" value="UniProtKB-KW"/>
</dbReference>
<sequence>MYEKEINELYTKYSPSLKSYLRRKCQSNELAEDLTQDTFVKIFKKFDLLPPEPGTKPYILSMGHNLLKDHWRKTNKERLVSDIKDEEIANLTSDDDASVTNDYTFYSLRDCIRDAFQRFAKVHEEKSDALRRAAIEGWSTVELANFLGRSPGATREFISQCRKAFKLYAQVCKEEIQ</sequence>
<reference evidence="6" key="1">
    <citation type="submission" date="2018-06" db="EMBL/GenBank/DDBJ databases">
        <authorList>
            <person name="Zhirakovskaya E."/>
        </authorList>
    </citation>
    <scope>NUCLEOTIDE SEQUENCE</scope>
</reference>
<accession>A0A3B0Z8X3</accession>
<dbReference type="GO" id="GO:0003677">
    <property type="term" value="F:DNA binding"/>
    <property type="evidence" value="ECO:0007669"/>
    <property type="project" value="UniProtKB-KW"/>
</dbReference>
<evidence type="ECO:0000256" key="2">
    <source>
        <dbReference type="ARBA" id="ARBA00023082"/>
    </source>
</evidence>
<dbReference type="AlphaFoldDB" id="A0A3B0Z8X3"/>
<feature type="domain" description="RNA polymerase sigma-70 region 2" evidence="5">
    <location>
        <begin position="9"/>
        <end position="76"/>
    </location>
</feature>
<dbReference type="Pfam" id="PF04542">
    <property type="entry name" value="Sigma70_r2"/>
    <property type="match status" value="1"/>
</dbReference>